<keyword evidence="1" id="KW-0347">Helicase</keyword>
<protein>
    <recommendedName>
        <fullName evidence="1">ATP-dependent DNA helicase</fullName>
        <ecNumber evidence="1">5.6.2.3</ecNumber>
    </recommendedName>
</protein>
<evidence type="ECO:0000313" key="4">
    <source>
        <dbReference type="Proteomes" id="UP001151760"/>
    </source>
</evidence>
<organism evidence="3 4">
    <name type="scientific">Tanacetum coccineum</name>
    <dbReference type="NCBI Taxonomy" id="301880"/>
    <lineage>
        <taxon>Eukaryota</taxon>
        <taxon>Viridiplantae</taxon>
        <taxon>Streptophyta</taxon>
        <taxon>Embryophyta</taxon>
        <taxon>Tracheophyta</taxon>
        <taxon>Spermatophyta</taxon>
        <taxon>Magnoliopsida</taxon>
        <taxon>eudicotyledons</taxon>
        <taxon>Gunneridae</taxon>
        <taxon>Pentapetalae</taxon>
        <taxon>asterids</taxon>
        <taxon>campanulids</taxon>
        <taxon>Asterales</taxon>
        <taxon>Asteraceae</taxon>
        <taxon>Asteroideae</taxon>
        <taxon>Anthemideae</taxon>
        <taxon>Anthemidinae</taxon>
        <taxon>Tanacetum</taxon>
    </lineage>
</organism>
<comment type="caution">
    <text evidence="3">The sequence shown here is derived from an EMBL/GenBank/DDBJ whole genome shotgun (WGS) entry which is preliminary data.</text>
</comment>
<keyword evidence="1" id="KW-0067">ATP-binding</keyword>
<gene>
    <name evidence="3" type="ORF">Tco_0707559</name>
</gene>
<evidence type="ECO:0000259" key="2">
    <source>
        <dbReference type="Pfam" id="PF05970"/>
    </source>
</evidence>
<name>A0ABQ4YCV0_9ASTR</name>
<dbReference type="EMBL" id="BQNB010010251">
    <property type="protein sequence ID" value="GJS74718.1"/>
    <property type="molecule type" value="Genomic_DNA"/>
</dbReference>
<feature type="domain" description="DNA helicase Pif1-like DEAD-box helicase" evidence="2">
    <location>
        <begin position="385"/>
        <end position="425"/>
    </location>
</feature>
<reference evidence="3" key="1">
    <citation type="journal article" date="2022" name="Int. J. Mol. Sci.">
        <title>Draft Genome of Tanacetum Coccineum: Genomic Comparison of Closely Related Tanacetum-Family Plants.</title>
        <authorList>
            <person name="Yamashiro T."/>
            <person name="Shiraishi A."/>
            <person name="Nakayama K."/>
            <person name="Satake H."/>
        </authorList>
    </citation>
    <scope>NUCLEOTIDE SEQUENCE</scope>
</reference>
<dbReference type="EC" id="5.6.2.3" evidence="1"/>
<reference evidence="3" key="2">
    <citation type="submission" date="2022-01" db="EMBL/GenBank/DDBJ databases">
        <authorList>
            <person name="Yamashiro T."/>
            <person name="Shiraishi A."/>
            <person name="Satake H."/>
            <person name="Nakayama K."/>
        </authorList>
    </citation>
    <scope>NUCLEOTIDE SEQUENCE</scope>
</reference>
<evidence type="ECO:0000256" key="1">
    <source>
        <dbReference type="RuleBase" id="RU363044"/>
    </source>
</evidence>
<comment type="catalytic activity">
    <reaction evidence="1">
        <text>ATP + H2O = ADP + phosphate + H(+)</text>
        <dbReference type="Rhea" id="RHEA:13065"/>
        <dbReference type="ChEBI" id="CHEBI:15377"/>
        <dbReference type="ChEBI" id="CHEBI:15378"/>
        <dbReference type="ChEBI" id="CHEBI:30616"/>
        <dbReference type="ChEBI" id="CHEBI:43474"/>
        <dbReference type="ChEBI" id="CHEBI:456216"/>
        <dbReference type="EC" id="5.6.2.3"/>
    </reaction>
</comment>
<feature type="non-terminal residue" evidence="3">
    <location>
        <position position="1"/>
    </location>
</feature>
<keyword evidence="1" id="KW-0227">DNA damage</keyword>
<dbReference type="Proteomes" id="UP001151760">
    <property type="component" value="Unassembled WGS sequence"/>
</dbReference>
<dbReference type="InterPro" id="IPR010285">
    <property type="entry name" value="DNA_helicase_pif1-like_DEAD"/>
</dbReference>
<sequence>HLFLYVASPQNDPMVTPSLTTLLNNIVIIQSNTTIRHDGRVQSYCGLRVRDIDVLCSGPVHLRTSKKPLRKVALTAADMLPYYPHLEEHCKCTTPSQIDDIIFAELPSPIHDPAGYQVVIEYMLHGPCGKDSRYAPCINDGKCSKHFPKSFLEETVLDEDGYPNYRRRDNKVTVVKGKFTYDNKHVVPHNRYLLLKYNAHINVEWCNRSNAIKYLFKYLNKGPDRATIIVEENIRSGTSLAPKQHEKQKQWKPMKQRKCIGKIVYSSPTSGERYYLIMLLNVVKGIEGFPQLVTVNNRLCATFKETCFAHGLLNDDKEWSLAIFEASQWALAPQLRDKFVIMMLFYDVSKPHKLWEDNWNALSKDIVHKKRKVFKYPDLQLTDEKIWNYLASSGIASLLLPGGRTAHSRFVIPLDLMENSTCVIPKSKRPDIVQACKNRSELWKCCKVFTLTRSMRVNEYLPNGDLDTSKQEFNIWVLAVGDGNMPANKDGEDKPTWIDIPEKFLITSWNSLIQRIIDETYLDFTTR</sequence>
<keyword evidence="1" id="KW-0547">Nucleotide-binding</keyword>
<proteinExistence type="inferred from homology"/>
<comment type="cofactor">
    <cofactor evidence="1">
        <name>Mg(2+)</name>
        <dbReference type="ChEBI" id="CHEBI:18420"/>
    </cofactor>
</comment>
<keyword evidence="1" id="KW-0378">Hydrolase</keyword>
<dbReference type="Pfam" id="PF05970">
    <property type="entry name" value="PIF1"/>
    <property type="match status" value="1"/>
</dbReference>
<evidence type="ECO:0000313" key="3">
    <source>
        <dbReference type="EMBL" id="GJS74718.1"/>
    </source>
</evidence>
<keyword evidence="1" id="KW-0233">DNA recombination</keyword>
<comment type="similarity">
    <text evidence="1">Belongs to the helicase family.</text>
</comment>
<keyword evidence="1" id="KW-0234">DNA repair</keyword>
<keyword evidence="4" id="KW-1185">Reference proteome</keyword>
<accession>A0ABQ4YCV0</accession>
<dbReference type="PANTHER" id="PTHR10492">
    <property type="match status" value="1"/>
</dbReference>
<dbReference type="PANTHER" id="PTHR10492:SF90">
    <property type="entry name" value="ATP-DEPENDENT DNA HELICASE"/>
    <property type="match status" value="1"/>
</dbReference>